<dbReference type="RefSeq" id="WP_118987608.1">
    <property type="nucleotide sequence ID" value="NZ_CAWOZU010000019.1"/>
</dbReference>
<dbReference type="SUPFAM" id="SSF81606">
    <property type="entry name" value="PP2C-like"/>
    <property type="match status" value="1"/>
</dbReference>
<dbReference type="AlphaFoldDB" id="A0A7C9KTY8"/>
<organism evidence="1 2">
    <name type="scientific">Photorhabdus khanii</name>
    <dbReference type="NCBI Taxonomy" id="1004150"/>
    <lineage>
        <taxon>Bacteria</taxon>
        <taxon>Pseudomonadati</taxon>
        <taxon>Pseudomonadota</taxon>
        <taxon>Gammaproteobacteria</taxon>
        <taxon>Enterobacterales</taxon>
        <taxon>Morganellaceae</taxon>
        <taxon>Photorhabdus</taxon>
    </lineage>
</organism>
<proteinExistence type="predicted"/>
<evidence type="ECO:0000313" key="1">
    <source>
        <dbReference type="EMBL" id="MQL48727.1"/>
    </source>
</evidence>
<protein>
    <recommendedName>
        <fullName evidence="3">PPM-type phosphatase domain-containing protein</fullName>
    </recommendedName>
</protein>
<name>A0A7C9KTY8_9GAMM</name>
<dbReference type="Gene3D" id="3.60.40.10">
    <property type="entry name" value="PPM-type phosphatase domain"/>
    <property type="match status" value="1"/>
</dbReference>
<dbReference type="EMBL" id="WHZZ01000004">
    <property type="protein sequence ID" value="MQL48727.1"/>
    <property type="molecule type" value="Genomic_DNA"/>
</dbReference>
<comment type="caution">
    <text evidence="1">The sequence shown here is derived from an EMBL/GenBank/DDBJ whole genome shotgun (WGS) entry which is preliminary data.</text>
</comment>
<evidence type="ECO:0000313" key="2">
    <source>
        <dbReference type="Proteomes" id="UP000481739"/>
    </source>
</evidence>
<evidence type="ECO:0008006" key="3">
    <source>
        <dbReference type="Google" id="ProtNLM"/>
    </source>
</evidence>
<sequence length="222" mass="25470">MLQNSLYLCHQGQRDEQLDRFFFINTGVCSVSVMADGFSHCHASPHYVDWLGEQLYALENTGSCCNELCGEVLRILSCNDCYPGKASIAVIVSDQEKYRYATLGDTRIYWPSHSFRTTDHSLAQRCIDRGNCPAEKLRDHPLRNQLTQFAGADSKHTLTWSERERTYHDAIIMCTDGFWSHFDDRFIHEIQTEASLHNAFRGMINKKTVPEDNVSVVLLRDL</sequence>
<dbReference type="Proteomes" id="UP000481739">
    <property type="component" value="Unassembled WGS sequence"/>
</dbReference>
<gene>
    <name evidence="1" type="ORF">GEA64_12445</name>
</gene>
<reference evidence="1 2" key="1">
    <citation type="journal article" date="2019" name="Nature">
        <title>A new antibiotic selectively kills Gram-negative pathogens.</title>
        <authorList>
            <person name="Imai Y."/>
            <person name="Meyer K.J."/>
            <person name="Iinishi A."/>
            <person name="Favre-Godal Q."/>
            <person name="Green R."/>
            <person name="Manuse S."/>
            <person name="Caboni M."/>
            <person name="Mori M."/>
            <person name="Niles S."/>
            <person name="Ghiglieri M."/>
            <person name="Honrao C."/>
            <person name="Ma X."/>
            <person name="Guo J.J."/>
            <person name="Makriyannis A."/>
            <person name="Linares-Otoya L."/>
            <person name="Boehringer N."/>
            <person name="Wuisan Z.G."/>
            <person name="Kaur H."/>
            <person name="Wu R."/>
            <person name="Mateus A."/>
            <person name="Typas A."/>
            <person name="Savitski M.M."/>
            <person name="Espinoza J.L."/>
            <person name="O'Rourke A."/>
            <person name="Nelson K.E."/>
            <person name="Hiller S."/>
            <person name="Noinaj N."/>
            <person name="Schaeberle T.F."/>
            <person name="D'Onofrio A."/>
            <person name="Lewis K."/>
        </authorList>
    </citation>
    <scope>NUCLEOTIDE SEQUENCE [LARGE SCALE GENOMIC DNA]</scope>
    <source>
        <strain evidence="1 2">HGB 1456</strain>
    </source>
</reference>
<accession>A0A7C9KTY8</accession>
<dbReference type="InterPro" id="IPR036457">
    <property type="entry name" value="PPM-type-like_dom_sf"/>
</dbReference>